<feature type="region of interest" description="Disordered" evidence="7">
    <location>
        <begin position="1"/>
        <end position="51"/>
    </location>
</feature>
<evidence type="ECO:0000256" key="5">
    <source>
        <dbReference type="ARBA" id="ARBA00023163"/>
    </source>
</evidence>
<dbReference type="GO" id="GO:0000976">
    <property type="term" value="F:transcription cis-regulatory region binding"/>
    <property type="evidence" value="ECO:0007669"/>
    <property type="project" value="TreeGrafter"/>
</dbReference>
<dbReference type="GeneID" id="105889726"/>
<keyword evidence="4" id="KW-0010">Activator</keyword>
<dbReference type="KEGG" id="char:105889726"/>
<keyword evidence="2" id="KW-0805">Transcription regulation</keyword>
<evidence type="ECO:0000256" key="6">
    <source>
        <dbReference type="ARBA" id="ARBA00023242"/>
    </source>
</evidence>
<dbReference type="InterPro" id="IPR036431">
    <property type="entry name" value="ARID_dom_sf"/>
</dbReference>
<dbReference type="Gene3D" id="1.10.150.60">
    <property type="entry name" value="ARID DNA-binding domain"/>
    <property type="match status" value="1"/>
</dbReference>
<feature type="compositionally biased region" description="Polar residues" evidence="7">
    <location>
        <begin position="225"/>
        <end position="237"/>
    </location>
</feature>
<dbReference type="SMART" id="SM00501">
    <property type="entry name" value="BRIGHT"/>
    <property type="match status" value="1"/>
</dbReference>
<evidence type="ECO:0000256" key="1">
    <source>
        <dbReference type="ARBA" id="ARBA00004123"/>
    </source>
</evidence>
<dbReference type="GO" id="GO:0006357">
    <property type="term" value="P:regulation of transcription by RNA polymerase II"/>
    <property type="evidence" value="ECO:0007669"/>
    <property type="project" value="TreeGrafter"/>
</dbReference>
<dbReference type="RefSeq" id="XP_031425891.1">
    <property type="nucleotide sequence ID" value="XM_031570031.2"/>
</dbReference>
<dbReference type="SMART" id="SM01014">
    <property type="entry name" value="ARID"/>
    <property type="match status" value="1"/>
</dbReference>
<dbReference type="OrthoDB" id="1938591at2759"/>
<feature type="compositionally biased region" description="Polar residues" evidence="7">
    <location>
        <begin position="388"/>
        <end position="401"/>
    </location>
</feature>
<dbReference type="InterPro" id="IPR051232">
    <property type="entry name" value="ARID/SWI1_ChromRemod"/>
</dbReference>
<keyword evidence="5" id="KW-0804">Transcription</keyword>
<name>A0A6P8FQR9_CLUHA</name>
<dbReference type="PANTHER" id="PTHR13964:SF25">
    <property type="entry name" value="AT-RICH INTERACTIVE DOMAIN-CONTAINING PROTEIN 5A"/>
    <property type="match status" value="1"/>
</dbReference>
<dbReference type="PROSITE" id="PS51011">
    <property type="entry name" value="ARID"/>
    <property type="match status" value="1"/>
</dbReference>
<feature type="region of interest" description="Disordered" evidence="7">
    <location>
        <begin position="274"/>
        <end position="364"/>
    </location>
</feature>
<evidence type="ECO:0000256" key="7">
    <source>
        <dbReference type="SAM" id="MobiDB-lite"/>
    </source>
</evidence>
<dbReference type="GO" id="GO:0005634">
    <property type="term" value="C:nucleus"/>
    <property type="evidence" value="ECO:0007669"/>
    <property type="project" value="UniProtKB-SubCell"/>
</dbReference>
<dbReference type="SUPFAM" id="SSF46774">
    <property type="entry name" value="ARID-like"/>
    <property type="match status" value="1"/>
</dbReference>
<evidence type="ECO:0000313" key="10">
    <source>
        <dbReference type="RefSeq" id="XP_031425891.1"/>
    </source>
</evidence>
<gene>
    <name evidence="10" type="primary">arid5a</name>
</gene>
<keyword evidence="9" id="KW-1185">Reference proteome</keyword>
<evidence type="ECO:0000259" key="8">
    <source>
        <dbReference type="PROSITE" id="PS51011"/>
    </source>
</evidence>
<feature type="region of interest" description="Disordered" evidence="7">
    <location>
        <begin position="149"/>
        <end position="255"/>
    </location>
</feature>
<keyword evidence="3" id="KW-0238">DNA-binding</keyword>
<evidence type="ECO:0000256" key="3">
    <source>
        <dbReference type="ARBA" id="ARBA00023125"/>
    </source>
</evidence>
<dbReference type="CTD" id="10865"/>
<dbReference type="Pfam" id="PF01388">
    <property type="entry name" value="ARID"/>
    <property type="match status" value="1"/>
</dbReference>
<keyword evidence="6" id="KW-0539">Nucleus</keyword>
<accession>A0A6P8FQR9</accession>
<dbReference type="Proteomes" id="UP000515152">
    <property type="component" value="Chromosome 7"/>
</dbReference>
<evidence type="ECO:0000313" key="9">
    <source>
        <dbReference type="Proteomes" id="UP000515152"/>
    </source>
</evidence>
<protein>
    <submittedName>
        <fullName evidence="10">AT-rich interactive domain-containing protein 5A isoform X1</fullName>
    </submittedName>
</protein>
<organism evidence="9 10">
    <name type="scientific">Clupea harengus</name>
    <name type="common">Atlantic herring</name>
    <dbReference type="NCBI Taxonomy" id="7950"/>
    <lineage>
        <taxon>Eukaryota</taxon>
        <taxon>Metazoa</taxon>
        <taxon>Chordata</taxon>
        <taxon>Craniata</taxon>
        <taxon>Vertebrata</taxon>
        <taxon>Euteleostomi</taxon>
        <taxon>Actinopterygii</taxon>
        <taxon>Neopterygii</taxon>
        <taxon>Teleostei</taxon>
        <taxon>Clupei</taxon>
        <taxon>Clupeiformes</taxon>
        <taxon>Clupeoidei</taxon>
        <taxon>Clupeidae</taxon>
        <taxon>Clupea</taxon>
    </lineage>
</organism>
<evidence type="ECO:0000256" key="2">
    <source>
        <dbReference type="ARBA" id="ARBA00023015"/>
    </source>
</evidence>
<evidence type="ECO:0000256" key="4">
    <source>
        <dbReference type="ARBA" id="ARBA00023159"/>
    </source>
</evidence>
<dbReference type="FunFam" id="1.10.150.60:FF:000004">
    <property type="entry name" value="AT-rich interactive domain-containing protein 5B"/>
    <property type="match status" value="1"/>
</dbReference>
<feature type="region of interest" description="Disordered" evidence="7">
    <location>
        <begin position="388"/>
        <end position="422"/>
    </location>
</feature>
<feature type="domain" description="ARID" evidence="8">
    <location>
        <begin position="55"/>
        <end position="147"/>
    </location>
</feature>
<sequence length="600" mass="66306">MFLHAVPDPGDNLAEDSNSVEVGAMEPSPNKETRGPETLDLTDTAEVTSSPDQLESEERAFVDNLYRFMKDRGTPIERIPHLGFKQINLWKIYKAVESLGGYDSVTARRLWKNVYDELGGSPGSTSAATCTRKHYERLVLPFERQLRGEEYKPLPPSKPRKLYKKSPDLKSVKPEAKRRKNKTEREEKTHSKETAHRGHHSQPGTCLHSSPWAFYQDQPHLDCPESQNKFGDPQTTALVVHEPHPPAPLGPTGIISPLEKKKLLAQASLCLLKSPKAEDSSKRPSVIQCPPSPDCSVQGSAHSSVDDSPLPLSSPSGTCSRSPSPNSLSSDECLTTTDPISSSSTDTKKRTQSSAPPPVPSRPALCKPVSCYPTHLDNLHLHHHQGVLQASPNQPGSTSAASKRAFHTWSPESQGGSLRPPVRRRPILTQSWVSSASSFTKVMPKSKDVFSPLSLHPFYKALPPPHEPTYKVYMRSGQEFNQSPNKLRVPTLHFIDKKDKGMHVLSKPPPSQPSIQHPATGLQVHYSGAENHLKGLPGQNANLCPTHLPMPQLNPHQPHLMPAVASFSPQYDFALQSYSYTLPFWQPLTGLYPYPSNARL</sequence>
<dbReference type="PANTHER" id="PTHR13964">
    <property type="entry name" value="RBP-RELATED"/>
    <property type="match status" value="1"/>
</dbReference>
<feature type="compositionally biased region" description="Low complexity" evidence="7">
    <location>
        <begin position="306"/>
        <end position="345"/>
    </location>
</feature>
<proteinExistence type="predicted"/>
<comment type="subcellular location">
    <subcellularLocation>
        <location evidence="1">Nucleus</location>
    </subcellularLocation>
</comment>
<feature type="compositionally biased region" description="Basic and acidic residues" evidence="7">
    <location>
        <begin position="165"/>
        <end position="175"/>
    </location>
</feature>
<dbReference type="AlphaFoldDB" id="A0A6P8FQR9"/>
<dbReference type="InterPro" id="IPR001606">
    <property type="entry name" value="ARID_dom"/>
</dbReference>
<feature type="compositionally biased region" description="Basic and acidic residues" evidence="7">
    <location>
        <begin position="183"/>
        <end position="196"/>
    </location>
</feature>
<reference evidence="10" key="1">
    <citation type="submission" date="2025-08" db="UniProtKB">
        <authorList>
            <consortium name="RefSeq"/>
        </authorList>
    </citation>
    <scope>IDENTIFICATION</scope>
</reference>